<dbReference type="InterPro" id="IPR010343">
    <property type="entry name" value="ArAE_1"/>
</dbReference>
<feature type="transmembrane region" description="Helical" evidence="7">
    <location>
        <begin position="60"/>
        <end position="78"/>
    </location>
</feature>
<evidence type="ECO:0000256" key="2">
    <source>
        <dbReference type="ARBA" id="ARBA00022475"/>
    </source>
</evidence>
<evidence type="ECO:0000256" key="5">
    <source>
        <dbReference type="ARBA" id="ARBA00023136"/>
    </source>
</evidence>
<comment type="subcellular location">
    <subcellularLocation>
        <location evidence="1">Cell membrane</location>
        <topology evidence="1">Multi-pass membrane protein</topology>
    </subcellularLocation>
</comment>
<dbReference type="GO" id="GO:0005886">
    <property type="term" value="C:plasma membrane"/>
    <property type="evidence" value="ECO:0007669"/>
    <property type="project" value="UniProtKB-SubCell"/>
</dbReference>
<proteinExistence type="predicted"/>
<keyword evidence="3 7" id="KW-0812">Transmembrane</keyword>
<evidence type="ECO:0000256" key="6">
    <source>
        <dbReference type="SAM" id="Coils"/>
    </source>
</evidence>
<dbReference type="STRING" id="519472.BHY08_08050"/>
<evidence type="ECO:0000313" key="9">
    <source>
        <dbReference type="Proteomes" id="UP000191200"/>
    </source>
</evidence>
<evidence type="ECO:0000256" key="3">
    <source>
        <dbReference type="ARBA" id="ARBA00022692"/>
    </source>
</evidence>
<keyword evidence="5 7" id="KW-0472">Membrane</keyword>
<dbReference type="AlphaFoldDB" id="A0A1J0A789"/>
<dbReference type="OrthoDB" id="1653617at2"/>
<evidence type="ECO:0000313" key="8">
    <source>
        <dbReference type="EMBL" id="APB31777.1"/>
    </source>
</evidence>
<dbReference type="Pfam" id="PF06081">
    <property type="entry name" value="ArAE_1"/>
    <property type="match status" value="1"/>
</dbReference>
<reference evidence="8 9" key="1">
    <citation type="submission" date="2016-09" db="EMBL/GenBank/DDBJ databases">
        <title>Vagococcus teuberi sp. nov., isolated from the Malian artisanal sour milk fene.</title>
        <authorList>
            <person name="Wullschleger S."/>
            <person name="Seifert C."/>
            <person name="Baumgartner S."/>
            <person name="Lacroix C."/>
            <person name="Bonfoh B."/>
            <person name="Stevens M.J."/>
            <person name="Meile L."/>
        </authorList>
    </citation>
    <scope>NUCLEOTIDE SEQUENCE [LARGE SCALE GENOMIC DNA]</scope>
    <source>
        <strain evidence="8 9">DSM 21459</strain>
    </source>
</reference>
<feature type="transmembrane region" description="Helical" evidence="7">
    <location>
        <begin position="85"/>
        <end position="104"/>
    </location>
</feature>
<keyword evidence="4 7" id="KW-1133">Transmembrane helix</keyword>
<evidence type="ECO:0000256" key="7">
    <source>
        <dbReference type="SAM" id="Phobius"/>
    </source>
</evidence>
<protein>
    <recommendedName>
        <fullName evidence="10">FUSC family protein</fullName>
    </recommendedName>
</protein>
<dbReference type="KEGG" id="vte:BHY08_08050"/>
<evidence type="ECO:0000256" key="1">
    <source>
        <dbReference type="ARBA" id="ARBA00004651"/>
    </source>
</evidence>
<organism evidence="8 9">
    <name type="scientific">Vagococcus teuberi</name>
    <dbReference type="NCBI Taxonomy" id="519472"/>
    <lineage>
        <taxon>Bacteria</taxon>
        <taxon>Bacillati</taxon>
        <taxon>Bacillota</taxon>
        <taxon>Bacilli</taxon>
        <taxon>Lactobacillales</taxon>
        <taxon>Enterococcaceae</taxon>
        <taxon>Vagococcus</taxon>
    </lineage>
</organism>
<keyword evidence="6" id="KW-0175">Coiled coil</keyword>
<evidence type="ECO:0008006" key="10">
    <source>
        <dbReference type="Google" id="ProtNLM"/>
    </source>
</evidence>
<dbReference type="RefSeq" id="WP_071457380.1">
    <property type="nucleotide sequence ID" value="NZ_CP017267.1"/>
</dbReference>
<gene>
    <name evidence="8" type="ORF">BHY08_08050</name>
</gene>
<keyword evidence="9" id="KW-1185">Reference proteome</keyword>
<dbReference type="Proteomes" id="UP000191200">
    <property type="component" value="Chromosome"/>
</dbReference>
<evidence type="ECO:0000256" key="4">
    <source>
        <dbReference type="ARBA" id="ARBA00022989"/>
    </source>
</evidence>
<feature type="transmembrane region" description="Helical" evidence="7">
    <location>
        <begin position="138"/>
        <end position="155"/>
    </location>
</feature>
<feature type="coiled-coil region" evidence="6">
    <location>
        <begin position="159"/>
        <end position="193"/>
    </location>
</feature>
<accession>A0A1J0A789</accession>
<sequence>MVIGKYRIGLRTLKTAIAVMCCIIFFHITHRGSPMVATLAAVFALREDMSTTMSFGKSRILGNTIGGISGILYYLCLLNLPNQSIGEIFLVPFFVLVTITISIRLKNEKGIIGGVSTLLFLCFSIPKTSSFTYAIDRVIDTFIGTLFAILWNYLIKSPLEDKEETLEEKKEQLAIKKREVASLEEEIDSMEKNIPADTPLD</sequence>
<dbReference type="EMBL" id="CP017267">
    <property type="protein sequence ID" value="APB31777.1"/>
    <property type="molecule type" value="Genomic_DNA"/>
</dbReference>
<name>A0A1J0A789_9ENTE</name>
<keyword evidence="2" id="KW-1003">Cell membrane</keyword>